<feature type="domain" description="ABC transmembrane type-1" evidence="7">
    <location>
        <begin position="96"/>
        <end position="313"/>
    </location>
</feature>
<evidence type="ECO:0000256" key="1">
    <source>
        <dbReference type="ARBA" id="ARBA00004141"/>
    </source>
</evidence>
<feature type="transmembrane region" description="Helical" evidence="6">
    <location>
        <begin position="185"/>
        <end position="211"/>
    </location>
</feature>
<evidence type="ECO:0000256" key="3">
    <source>
        <dbReference type="ARBA" id="ARBA00022692"/>
    </source>
</evidence>
<accession>A0A679FJC8</accession>
<keyword evidence="4 6" id="KW-1133">Transmembrane helix</keyword>
<dbReference type="Pfam" id="PF00528">
    <property type="entry name" value="BPD_transp_1"/>
    <property type="match status" value="1"/>
</dbReference>
<dbReference type="PANTHER" id="PTHR43496:SF1">
    <property type="entry name" value="POLYGALACTURONAN_RHAMNOGALACTURONAN TRANSPORT SYSTEM PERMEASE PROTEIN YTEP"/>
    <property type="match status" value="1"/>
</dbReference>
<dbReference type="Proteomes" id="UP000501421">
    <property type="component" value="Chromosome"/>
</dbReference>
<evidence type="ECO:0000256" key="5">
    <source>
        <dbReference type="ARBA" id="ARBA00023136"/>
    </source>
</evidence>
<feature type="transmembrane region" description="Helical" evidence="6">
    <location>
        <begin position="142"/>
        <end position="165"/>
    </location>
</feature>
<proteinExistence type="inferred from homology"/>
<keyword evidence="9" id="KW-1185">Reference proteome</keyword>
<dbReference type="PROSITE" id="PS50928">
    <property type="entry name" value="ABC_TM1"/>
    <property type="match status" value="1"/>
</dbReference>
<comment type="subcellular location">
    <subcellularLocation>
        <location evidence="6">Cell membrane</location>
        <topology evidence="6">Multi-pass membrane protein</topology>
    </subcellularLocation>
    <subcellularLocation>
        <location evidence="1">Membrane</location>
        <topology evidence="1">Multi-pass membrane protein</topology>
    </subcellularLocation>
</comment>
<name>A0A679FJC8_9BACL</name>
<feature type="transmembrane region" description="Helical" evidence="6">
    <location>
        <begin position="36"/>
        <end position="54"/>
    </location>
</feature>
<protein>
    <submittedName>
        <fullName evidence="8">Sugar ABC transporter permease</fullName>
    </submittedName>
</protein>
<dbReference type="RefSeq" id="WP_033025492.1">
    <property type="nucleotide sequence ID" value="NZ_AP022557.1"/>
</dbReference>
<dbReference type="EMBL" id="AP022557">
    <property type="protein sequence ID" value="BBW96318.1"/>
    <property type="molecule type" value="Genomic_DNA"/>
</dbReference>
<feature type="transmembrane region" description="Helical" evidence="6">
    <location>
        <begin position="292"/>
        <end position="317"/>
    </location>
</feature>
<dbReference type="InterPro" id="IPR000515">
    <property type="entry name" value="MetI-like"/>
</dbReference>
<dbReference type="GO" id="GO:0055085">
    <property type="term" value="P:transmembrane transport"/>
    <property type="evidence" value="ECO:0007669"/>
    <property type="project" value="InterPro"/>
</dbReference>
<gene>
    <name evidence="8" type="ORF">GsuE55_11510</name>
</gene>
<evidence type="ECO:0000256" key="6">
    <source>
        <dbReference type="RuleBase" id="RU363032"/>
    </source>
</evidence>
<keyword evidence="5 6" id="KW-0472">Membrane</keyword>
<feature type="transmembrane region" description="Helical" evidence="6">
    <location>
        <begin position="232"/>
        <end position="256"/>
    </location>
</feature>
<dbReference type="SUPFAM" id="SSF161098">
    <property type="entry name" value="MetI-like"/>
    <property type="match status" value="1"/>
</dbReference>
<dbReference type="AlphaFoldDB" id="A0A679FJC8"/>
<feature type="transmembrane region" description="Helical" evidence="6">
    <location>
        <begin position="100"/>
        <end position="121"/>
    </location>
</feature>
<dbReference type="CDD" id="cd06261">
    <property type="entry name" value="TM_PBP2"/>
    <property type="match status" value="1"/>
</dbReference>
<evidence type="ECO:0000259" key="7">
    <source>
        <dbReference type="PROSITE" id="PS50928"/>
    </source>
</evidence>
<evidence type="ECO:0000256" key="4">
    <source>
        <dbReference type="ARBA" id="ARBA00022989"/>
    </source>
</evidence>
<sequence length="326" mass="37335">MEIEKHIKTITPAPAAVESHLSKRKNIWKKIVQQKTLILMSFPFLIWLFIFKYLPLWGWTIAFQDYRPGLPFSEQEWVGWKHFLFLFQDEAFFRVLRNTLAMSIINLVLGFVTAITLAILLNELRNGKFKRIVQTISYMPHFLSWVVAASIISYALSLENGIVNIVLQKLHVIDEPILWLGVGEYFWGIIGASEVWKNLGWNTIIYLAAIAMIDPEQYEAAEIDGASRLQRIFYITLPSLKPTIVILLIMNLGNILETGFEPQYLLGNPMNLDYSENIDIFVLKYGIAMGNFALATAAGIFKTVVSFIFLFSANYIAKRLGQARLF</sequence>
<evidence type="ECO:0000313" key="8">
    <source>
        <dbReference type="EMBL" id="BBW96318.1"/>
    </source>
</evidence>
<evidence type="ECO:0000313" key="9">
    <source>
        <dbReference type="Proteomes" id="UP000501421"/>
    </source>
</evidence>
<reference evidence="9" key="1">
    <citation type="journal article" date="2020" name="Microbiol. Resour. Announc.">
        <title>Complete Genome Sequence of Geobacillus sp. Strain E55-1, Isolated from Mine Geyser in Japan.</title>
        <authorList>
            <person name="Miyazaki K."/>
            <person name="Hase E."/>
            <person name="Tokito N."/>
        </authorList>
    </citation>
    <scope>NUCLEOTIDE SEQUENCE [LARGE SCALE GENOMIC DNA]</scope>
    <source>
        <strain evidence="9">E55-1</strain>
    </source>
</reference>
<evidence type="ECO:0000256" key="2">
    <source>
        <dbReference type="ARBA" id="ARBA00022448"/>
    </source>
</evidence>
<organism evidence="8 9">
    <name type="scientific">Geobacillus subterraneus</name>
    <dbReference type="NCBI Taxonomy" id="129338"/>
    <lineage>
        <taxon>Bacteria</taxon>
        <taxon>Bacillati</taxon>
        <taxon>Bacillota</taxon>
        <taxon>Bacilli</taxon>
        <taxon>Bacillales</taxon>
        <taxon>Anoxybacillaceae</taxon>
        <taxon>Geobacillus</taxon>
    </lineage>
</organism>
<keyword evidence="2 6" id="KW-0813">Transport</keyword>
<dbReference type="PANTHER" id="PTHR43496">
    <property type="entry name" value="PROTEIN LPLB"/>
    <property type="match status" value="1"/>
</dbReference>
<dbReference type="Gene3D" id="1.10.3720.10">
    <property type="entry name" value="MetI-like"/>
    <property type="match status" value="1"/>
</dbReference>
<dbReference type="InterPro" id="IPR035906">
    <property type="entry name" value="MetI-like_sf"/>
</dbReference>
<comment type="similarity">
    <text evidence="6">Belongs to the binding-protein-dependent transport system permease family.</text>
</comment>
<keyword evidence="3 6" id="KW-0812">Transmembrane</keyword>
<dbReference type="GO" id="GO:0005886">
    <property type="term" value="C:plasma membrane"/>
    <property type="evidence" value="ECO:0007669"/>
    <property type="project" value="UniProtKB-SubCell"/>
</dbReference>